<dbReference type="SUPFAM" id="SSF53223">
    <property type="entry name" value="Aminoacid dehydrogenase-like, N-terminal domain"/>
    <property type="match status" value="1"/>
</dbReference>
<dbReference type="Proteomes" id="UP001209803">
    <property type="component" value="Chromosome"/>
</dbReference>
<sequence length="286" mass="31132">MRAGLVGSGIGPSLTPELHEREGHAQEIDYRYERFDTSSGRWKGASLSEILDHAEKRSFAGLNITHPFKVHTCQLVDRLEGAAAHIKTVNTVLFRDGCRIGHSTDYSGFREAMRNSSLPLRSQRIVQFGAGGAGAATALALIDEKVLALQLVDTDKERAECLVAQLKEARPDADTSAVTPEDVDFQRYRGVVNATPVGMYSYPGLPFDLSSFSPTAWVADIVYRPLETDLVCAAHQLGRQVLDGGAMALNQAVHAFRLLTDCRPDTSRMGSVFASLLADQDLEAEA</sequence>
<organism evidence="5 6">
    <name type="scientific">Roseibium porphyridii</name>
    <dbReference type="NCBI Taxonomy" id="2866279"/>
    <lineage>
        <taxon>Bacteria</taxon>
        <taxon>Pseudomonadati</taxon>
        <taxon>Pseudomonadota</taxon>
        <taxon>Alphaproteobacteria</taxon>
        <taxon>Hyphomicrobiales</taxon>
        <taxon>Stappiaceae</taxon>
        <taxon>Roseibium</taxon>
    </lineage>
</organism>
<keyword evidence="3" id="KW-0057">Aromatic amino acid biosynthesis</keyword>
<evidence type="ECO:0000256" key="2">
    <source>
        <dbReference type="ARBA" id="ARBA00023002"/>
    </source>
</evidence>
<dbReference type="EC" id="1.1.1.25" evidence="5"/>
<dbReference type="PANTHER" id="PTHR21089">
    <property type="entry name" value="SHIKIMATE DEHYDROGENASE"/>
    <property type="match status" value="1"/>
</dbReference>
<proteinExistence type="predicted"/>
<protein>
    <submittedName>
        <fullName evidence="5">Shikimate dehydrogenase</fullName>
        <ecNumber evidence="5">1.1.1.25</ecNumber>
    </submittedName>
</protein>
<dbReference type="EMBL" id="CP120863">
    <property type="protein sequence ID" value="WFE90374.1"/>
    <property type="molecule type" value="Genomic_DNA"/>
</dbReference>
<evidence type="ECO:0000256" key="3">
    <source>
        <dbReference type="ARBA" id="ARBA00023141"/>
    </source>
</evidence>
<evidence type="ECO:0000313" key="5">
    <source>
        <dbReference type="EMBL" id="WFE90374.1"/>
    </source>
</evidence>
<keyword evidence="3" id="KW-0028">Amino-acid biosynthesis</keyword>
<dbReference type="SUPFAM" id="SSF51735">
    <property type="entry name" value="NAD(P)-binding Rossmann-fold domains"/>
    <property type="match status" value="1"/>
</dbReference>
<dbReference type="Gene3D" id="3.40.50.720">
    <property type="entry name" value="NAD(P)-binding Rossmann-like Domain"/>
    <property type="match status" value="1"/>
</dbReference>
<evidence type="ECO:0000313" key="6">
    <source>
        <dbReference type="Proteomes" id="UP001209803"/>
    </source>
</evidence>
<evidence type="ECO:0000256" key="1">
    <source>
        <dbReference type="ARBA" id="ARBA00004871"/>
    </source>
</evidence>
<keyword evidence="6" id="KW-1185">Reference proteome</keyword>
<gene>
    <name evidence="5" type="ORF">K1718_03205</name>
</gene>
<dbReference type="InterPro" id="IPR046346">
    <property type="entry name" value="Aminoacid_DH-like_N_sf"/>
</dbReference>
<dbReference type="InterPro" id="IPR013708">
    <property type="entry name" value="Shikimate_DH-bd_N"/>
</dbReference>
<dbReference type="CDD" id="cd01065">
    <property type="entry name" value="NAD_bind_Shikimate_DH"/>
    <property type="match status" value="1"/>
</dbReference>
<comment type="pathway">
    <text evidence="1">Metabolic intermediate biosynthesis; chorismate biosynthesis; chorismate from D-erythrose 4-phosphate and phosphoenolpyruvate: step 4/7.</text>
</comment>
<dbReference type="PANTHER" id="PTHR21089:SF1">
    <property type="entry name" value="BIFUNCTIONAL 3-DEHYDROQUINATE DEHYDRATASE_SHIKIMATE DEHYDROGENASE, CHLOROPLASTIC"/>
    <property type="match status" value="1"/>
</dbReference>
<dbReference type="NCBIfam" id="NF009201">
    <property type="entry name" value="PRK12549.1"/>
    <property type="match status" value="1"/>
</dbReference>
<accession>A0ABY8F4K8</accession>
<dbReference type="GO" id="GO:0004764">
    <property type="term" value="F:shikimate 3-dehydrogenase (NADP+) activity"/>
    <property type="evidence" value="ECO:0007669"/>
    <property type="project" value="UniProtKB-EC"/>
</dbReference>
<dbReference type="Pfam" id="PF08501">
    <property type="entry name" value="Shikimate_dh_N"/>
    <property type="match status" value="1"/>
</dbReference>
<feature type="domain" description="Shikimate dehydrogenase substrate binding N-terminal" evidence="4">
    <location>
        <begin position="5"/>
        <end position="92"/>
    </location>
</feature>
<reference evidence="5 6" key="1">
    <citation type="submission" date="2023-03" db="EMBL/GenBank/DDBJ databases">
        <title>Roseibium porphyridii sp. nov. and Roseibium rhodosorbium sp. nov. isolated from marine algae, Porphyridium cruentum and Rhodosorus marinus, respectively.</title>
        <authorList>
            <person name="Lee M.W."/>
            <person name="Choi B.J."/>
            <person name="Lee J.K."/>
            <person name="Choi D.G."/>
            <person name="Baek J.H."/>
            <person name="Bayburt H."/>
            <person name="Kim J.M."/>
            <person name="Han D.M."/>
            <person name="Kim K.H."/>
            <person name="Jeon C.O."/>
        </authorList>
    </citation>
    <scope>NUCLEOTIDE SEQUENCE [LARGE SCALE GENOMIC DNA]</scope>
    <source>
        <strain evidence="5 6">KMA01</strain>
    </source>
</reference>
<dbReference type="InterPro" id="IPR022893">
    <property type="entry name" value="Shikimate_DH_fam"/>
</dbReference>
<evidence type="ECO:0000259" key="4">
    <source>
        <dbReference type="Pfam" id="PF08501"/>
    </source>
</evidence>
<keyword evidence="2 5" id="KW-0560">Oxidoreductase</keyword>
<dbReference type="Gene3D" id="3.40.50.10860">
    <property type="entry name" value="Leucine Dehydrogenase, chain A, domain 1"/>
    <property type="match status" value="1"/>
</dbReference>
<dbReference type="InterPro" id="IPR036291">
    <property type="entry name" value="NAD(P)-bd_dom_sf"/>
</dbReference>
<name>A0ABY8F4K8_9HYPH</name>
<dbReference type="RefSeq" id="WP_265679769.1">
    <property type="nucleotide sequence ID" value="NZ_CP120863.1"/>
</dbReference>